<dbReference type="EMBL" id="HBUE01339152">
    <property type="protein sequence ID" value="CAG6597610.1"/>
    <property type="molecule type" value="Transcribed_RNA"/>
</dbReference>
<name>A0A8D8PDK5_CULPI</name>
<dbReference type="EMBL" id="HBUE01232323">
    <property type="protein sequence ID" value="CAG6545465.1"/>
    <property type="molecule type" value="Transcribed_RNA"/>
</dbReference>
<dbReference type="AlphaFoldDB" id="A0A8D8PDK5"/>
<evidence type="ECO:0000256" key="1">
    <source>
        <dbReference type="SAM" id="MobiDB-lite"/>
    </source>
</evidence>
<dbReference type="EMBL" id="HBUE01015764">
    <property type="protein sequence ID" value="CAG6450408.1"/>
    <property type="molecule type" value="Transcribed_RNA"/>
</dbReference>
<proteinExistence type="predicted"/>
<dbReference type="EMBL" id="HBUE01015763">
    <property type="protein sequence ID" value="CAG6450404.1"/>
    <property type="molecule type" value="Transcribed_RNA"/>
</dbReference>
<protein>
    <submittedName>
        <fullName evidence="2">(northern house mosquito) hypothetical protein</fullName>
    </submittedName>
</protein>
<sequence>MARSKQSPTHRKRSLQLNKTTARWKKKHWLSSSRWRNSGACCWDERSNSKQTTSPFCECSDLRKAYHYTRQTACSVGPFRCLDSTSDWSTSQRIILATQMCSPV</sequence>
<reference evidence="2" key="1">
    <citation type="submission" date="2021-05" db="EMBL/GenBank/DDBJ databases">
        <authorList>
            <person name="Alioto T."/>
            <person name="Alioto T."/>
            <person name="Gomez Garrido J."/>
        </authorList>
    </citation>
    <scope>NUCLEOTIDE SEQUENCE</scope>
</reference>
<feature type="region of interest" description="Disordered" evidence="1">
    <location>
        <begin position="1"/>
        <end position="21"/>
    </location>
</feature>
<accession>A0A8D8PDK5</accession>
<evidence type="ECO:0000313" key="2">
    <source>
        <dbReference type="EMBL" id="CAG6597610.1"/>
    </source>
</evidence>
<organism evidence="2">
    <name type="scientific">Culex pipiens</name>
    <name type="common">House mosquito</name>
    <dbReference type="NCBI Taxonomy" id="7175"/>
    <lineage>
        <taxon>Eukaryota</taxon>
        <taxon>Metazoa</taxon>
        <taxon>Ecdysozoa</taxon>
        <taxon>Arthropoda</taxon>
        <taxon>Hexapoda</taxon>
        <taxon>Insecta</taxon>
        <taxon>Pterygota</taxon>
        <taxon>Neoptera</taxon>
        <taxon>Endopterygota</taxon>
        <taxon>Diptera</taxon>
        <taxon>Nematocera</taxon>
        <taxon>Culicoidea</taxon>
        <taxon>Culicidae</taxon>
        <taxon>Culicinae</taxon>
        <taxon>Culicini</taxon>
        <taxon>Culex</taxon>
        <taxon>Culex</taxon>
    </lineage>
</organism>